<proteinExistence type="predicted"/>
<dbReference type="AlphaFoldDB" id="A0A367QVM4"/>
<reference evidence="2" key="1">
    <citation type="submission" date="2016-04" db="EMBL/GenBank/DDBJ databases">
        <authorList>
            <person name="Tabuchi Yagui T.R."/>
        </authorList>
    </citation>
    <scope>NUCLEOTIDE SEQUENCE [LARGE SCALE GENOMIC DNA]</scope>
    <source>
        <strain evidence="2">NIES-26</strain>
    </source>
</reference>
<accession>A0A367QVM4</accession>
<evidence type="ECO:0000313" key="2">
    <source>
        <dbReference type="EMBL" id="RCJ27690.1"/>
    </source>
</evidence>
<name>A0A367QVM4_9NOSO</name>
<sequence length="68" mass="7047">MPNFGMVVNALYCKMFTNTPDSIMVVLPDNWLAPGGVFFSSVTAMISTAIACSLTASVGTAIAASLDN</sequence>
<keyword evidence="3" id="KW-1185">Reference proteome</keyword>
<comment type="caution">
    <text evidence="2">The sequence shown here is derived from an EMBL/GenBank/DDBJ whole genome shotgun (WGS) entry which is preliminary data.</text>
</comment>
<keyword evidence="1" id="KW-1133">Transmembrane helix</keyword>
<organism evidence="2 3">
    <name type="scientific">Nostoc minutum NIES-26</name>
    <dbReference type="NCBI Taxonomy" id="1844469"/>
    <lineage>
        <taxon>Bacteria</taxon>
        <taxon>Bacillati</taxon>
        <taxon>Cyanobacteriota</taxon>
        <taxon>Cyanophyceae</taxon>
        <taxon>Nostocales</taxon>
        <taxon>Nostocaceae</taxon>
        <taxon>Nostoc</taxon>
    </lineage>
</organism>
<protein>
    <submittedName>
        <fullName evidence="2">Uncharacterized protein</fullName>
    </submittedName>
</protein>
<keyword evidence="1" id="KW-0812">Transmembrane</keyword>
<evidence type="ECO:0000256" key="1">
    <source>
        <dbReference type="SAM" id="Phobius"/>
    </source>
</evidence>
<dbReference type="EMBL" id="LXQD01000303">
    <property type="protein sequence ID" value="RCJ27690.1"/>
    <property type="molecule type" value="Genomic_DNA"/>
</dbReference>
<evidence type="ECO:0000313" key="3">
    <source>
        <dbReference type="Proteomes" id="UP000252107"/>
    </source>
</evidence>
<keyword evidence="1" id="KW-0472">Membrane</keyword>
<dbReference type="Proteomes" id="UP000252107">
    <property type="component" value="Unassembled WGS sequence"/>
</dbReference>
<feature type="transmembrane region" description="Helical" evidence="1">
    <location>
        <begin position="37"/>
        <end position="66"/>
    </location>
</feature>
<gene>
    <name evidence="2" type="ORF">A6770_25460</name>
</gene>